<evidence type="ECO:0000256" key="6">
    <source>
        <dbReference type="ARBA" id="ARBA00022927"/>
    </source>
</evidence>
<feature type="region of interest" description="Disordered" evidence="9">
    <location>
        <begin position="1"/>
        <end position="41"/>
    </location>
</feature>
<evidence type="ECO:0000256" key="9">
    <source>
        <dbReference type="SAM" id="MobiDB-lite"/>
    </source>
</evidence>
<comment type="caution">
    <text evidence="11">The sequence shown here is derived from an EMBL/GenBank/DDBJ whole genome shotgun (WGS) entry which is preliminary data.</text>
</comment>
<keyword evidence="8 10" id="KW-0472">Membrane</keyword>
<dbReference type="Proteomes" id="UP001383192">
    <property type="component" value="Unassembled WGS sequence"/>
</dbReference>
<dbReference type="InterPro" id="IPR004648">
    <property type="entry name" value="Oligpept_transpt"/>
</dbReference>
<evidence type="ECO:0000256" key="8">
    <source>
        <dbReference type="ARBA" id="ARBA00023136"/>
    </source>
</evidence>
<gene>
    <name evidence="11" type="ORF">VNI00_006883</name>
</gene>
<feature type="transmembrane region" description="Helical" evidence="10">
    <location>
        <begin position="117"/>
        <end position="136"/>
    </location>
</feature>
<evidence type="ECO:0000256" key="1">
    <source>
        <dbReference type="ARBA" id="ARBA00004141"/>
    </source>
</evidence>
<reference evidence="11 12" key="1">
    <citation type="submission" date="2024-01" db="EMBL/GenBank/DDBJ databases">
        <title>A draft genome for a cacao thread blight-causing isolate of Paramarasmius palmivorus.</title>
        <authorList>
            <person name="Baruah I.K."/>
            <person name="Bukari Y."/>
            <person name="Amoako-Attah I."/>
            <person name="Meinhardt L.W."/>
            <person name="Bailey B.A."/>
            <person name="Cohen S.P."/>
        </authorList>
    </citation>
    <scope>NUCLEOTIDE SEQUENCE [LARGE SCALE GENOMIC DNA]</scope>
    <source>
        <strain evidence="11 12">GH-12</strain>
    </source>
</reference>
<evidence type="ECO:0000256" key="3">
    <source>
        <dbReference type="ARBA" id="ARBA00022448"/>
    </source>
</evidence>
<dbReference type="GO" id="GO:0016020">
    <property type="term" value="C:membrane"/>
    <property type="evidence" value="ECO:0007669"/>
    <property type="project" value="UniProtKB-SubCell"/>
</dbReference>
<proteinExistence type="inferred from homology"/>
<keyword evidence="3" id="KW-0813">Transport</keyword>
<dbReference type="GO" id="GO:0035673">
    <property type="term" value="F:oligopeptide transmembrane transporter activity"/>
    <property type="evidence" value="ECO:0007669"/>
    <property type="project" value="InterPro"/>
</dbReference>
<keyword evidence="6" id="KW-0653">Protein transport</keyword>
<dbReference type="InterPro" id="IPR004813">
    <property type="entry name" value="OPT"/>
</dbReference>
<keyword evidence="4 10" id="KW-0812">Transmembrane</keyword>
<evidence type="ECO:0000256" key="7">
    <source>
        <dbReference type="ARBA" id="ARBA00022989"/>
    </source>
</evidence>
<dbReference type="AlphaFoldDB" id="A0AAW0D7P9"/>
<keyword evidence="5" id="KW-0571">Peptide transport</keyword>
<evidence type="ECO:0000256" key="5">
    <source>
        <dbReference type="ARBA" id="ARBA00022856"/>
    </source>
</evidence>
<dbReference type="GO" id="GO:0015031">
    <property type="term" value="P:protein transport"/>
    <property type="evidence" value="ECO:0007669"/>
    <property type="project" value="UniProtKB-KW"/>
</dbReference>
<keyword evidence="7 10" id="KW-1133">Transmembrane helix</keyword>
<feature type="transmembrane region" description="Helical" evidence="10">
    <location>
        <begin position="92"/>
        <end position="111"/>
    </location>
</feature>
<dbReference type="PANTHER" id="PTHR22601">
    <property type="entry name" value="ISP4 LIKE PROTEIN"/>
    <property type="match status" value="1"/>
</dbReference>
<comment type="similarity">
    <text evidence="2">Belongs to the oligopeptide OPT transporter family.</text>
</comment>
<name>A0AAW0D7P9_9AGAR</name>
<organism evidence="11 12">
    <name type="scientific">Paramarasmius palmivorus</name>
    <dbReference type="NCBI Taxonomy" id="297713"/>
    <lineage>
        <taxon>Eukaryota</taxon>
        <taxon>Fungi</taxon>
        <taxon>Dikarya</taxon>
        <taxon>Basidiomycota</taxon>
        <taxon>Agaricomycotina</taxon>
        <taxon>Agaricomycetes</taxon>
        <taxon>Agaricomycetidae</taxon>
        <taxon>Agaricales</taxon>
        <taxon>Marasmiineae</taxon>
        <taxon>Marasmiaceae</taxon>
        <taxon>Paramarasmius</taxon>
    </lineage>
</organism>
<evidence type="ECO:0000313" key="11">
    <source>
        <dbReference type="EMBL" id="KAK7047217.1"/>
    </source>
</evidence>
<evidence type="ECO:0000256" key="4">
    <source>
        <dbReference type="ARBA" id="ARBA00022692"/>
    </source>
</evidence>
<evidence type="ECO:0000256" key="2">
    <source>
        <dbReference type="ARBA" id="ARBA00008807"/>
    </source>
</evidence>
<protein>
    <submittedName>
        <fullName evidence="11">Uncharacterized protein</fullName>
    </submittedName>
</protein>
<dbReference type="EMBL" id="JAYKXP010000021">
    <property type="protein sequence ID" value="KAK7047217.1"/>
    <property type="molecule type" value="Genomic_DNA"/>
</dbReference>
<dbReference type="Pfam" id="PF03169">
    <property type="entry name" value="OPT"/>
    <property type="match status" value="1"/>
</dbReference>
<sequence length="163" mass="17897">MAAEAASAFHNTLLNERSTSESPSQSFDSEKDDVEKTEVPVAKPLEDIIDLDDPNLDKENLVDIEEESPYPEVRSAVANTDDFDMPASTLRAWVIGLAFAILIPGLNQFFFFRFPSVTITGLVGQLVSFPIGRLAAATLPRKKIFGISLNPGMHTYFCSKTAE</sequence>
<comment type="subcellular location">
    <subcellularLocation>
        <location evidence="1">Membrane</location>
        <topology evidence="1">Multi-pass membrane protein</topology>
    </subcellularLocation>
</comment>
<feature type="compositionally biased region" description="Polar residues" evidence="9">
    <location>
        <begin position="9"/>
        <end position="27"/>
    </location>
</feature>
<keyword evidence="12" id="KW-1185">Reference proteome</keyword>
<evidence type="ECO:0000313" key="12">
    <source>
        <dbReference type="Proteomes" id="UP001383192"/>
    </source>
</evidence>
<accession>A0AAW0D7P9</accession>
<evidence type="ECO:0000256" key="10">
    <source>
        <dbReference type="SAM" id="Phobius"/>
    </source>
</evidence>